<dbReference type="OrthoDB" id="9809841at2"/>
<dbReference type="KEGG" id="sted:SPTER_31700"/>
<feature type="domain" description="3-octaprenyl-4-hydroxybenzoate carboxy-lyase-like C-terminal" evidence="3">
    <location>
        <begin position="332"/>
        <end position="466"/>
    </location>
</feature>
<dbReference type="InterPro" id="IPR049381">
    <property type="entry name" value="UbiD-like_C"/>
</dbReference>
<feature type="domain" description="3-octaprenyl-4-hydroxybenzoate carboxy-lyase-like Rift-related" evidence="1">
    <location>
        <begin position="116"/>
        <end position="324"/>
    </location>
</feature>
<keyword evidence="5" id="KW-1185">Reference proteome</keyword>
<dbReference type="PANTHER" id="PTHR30108:SF17">
    <property type="entry name" value="FERULIC ACID DECARBOXYLASE 1"/>
    <property type="match status" value="1"/>
</dbReference>
<protein>
    <submittedName>
        <fullName evidence="4">Phenolic acid decarboxylase subunit C</fullName>
        <ecNumber evidence="4">4.1.1.-</ecNumber>
    </submittedName>
</protein>
<gene>
    <name evidence="4" type="primary">bsdC_2</name>
    <name evidence="4" type="ORF">SPTER_31700</name>
</gene>
<dbReference type="Proteomes" id="UP000320776">
    <property type="component" value="Chromosome"/>
</dbReference>
<dbReference type="SUPFAM" id="SSF50475">
    <property type="entry name" value="FMN-binding split barrel"/>
    <property type="match status" value="1"/>
</dbReference>
<sequence>MDRKDMLPVNDLRSAIAVLKSKPGELLYTDEPVDPQAELAGVYRYVGAGGTVARPTRLGPAMIFKHVKGYENVQIVIGLLGSRNRVATMLGAEPERLAFLLTEAVAAPIAPITIARENAVCQEVVHRADEPGFDIRNIVPAPTNTEEDAGPYITIGMAYAADPETGEADVTIHRLCVQSADEVSMYFAPGRHLDVFRQKAEAAGKPLPITINIGVDPAVEIGACFEPPTTPLGCDELSIAGSIRKRPVELVDCLTVKAKAIANAEFVIEGELLPNVRVREDQHTNTGKAMPEFPGYTGAANPSVPLIKVKAVTHRRHPILQTVIGPSEEHVNLAGIPTEASILQMVERAMPGRLLNVYAHAAGGGKYMAVLQFKKSEPSDEGRQRQAALLAFAAFSELKHVILVDEDVDLFDSNDVLWALNTRYQGDVSTVFIPGVRCHPLDPSQVPAFSASIRDTGISCKVIFDCTVPYSLKRDFQRAKFKEVDVRRFAPSLFGDSKE</sequence>
<dbReference type="EMBL" id="CP036259">
    <property type="protein sequence ID" value="QDR81758.1"/>
    <property type="molecule type" value="Genomic_DNA"/>
</dbReference>
<dbReference type="Pfam" id="PF20696">
    <property type="entry name" value="UbiD_C"/>
    <property type="match status" value="1"/>
</dbReference>
<evidence type="ECO:0000259" key="1">
    <source>
        <dbReference type="Pfam" id="PF01977"/>
    </source>
</evidence>
<dbReference type="InterPro" id="IPR049383">
    <property type="entry name" value="UbiD-like_N"/>
</dbReference>
<name>A0A517DWM6_9FIRM</name>
<dbReference type="PANTHER" id="PTHR30108">
    <property type="entry name" value="3-OCTAPRENYL-4-HYDROXYBENZOATE CARBOXY-LYASE-RELATED"/>
    <property type="match status" value="1"/>
</dbReference>
<dbReference type="InterPro" id="IPR048304">
    <property type="entry name" value="UbiD_Rift_dom"/>
</dbReference>
<evidence type="ECO:0000259" key="3">
    <source>
        <dbReference type="Pfam" id="PF20696"/>
    </source>
</evidence>
<organism evidence="4 5">
    <name type="scientific">Sporomusa termitida</name>
    <dbReference type="NCBI Taxonomy" id="2377"/>
    <lineage>
        <taxon>Bacteria</taxon>
        <taxon>Bacillati</taxon>
        <taxon>Bacillota</taxon>
        <taxon>Negativicutes</taxon>
        <taxon>Selenomonadales</taxon>
        <taxon>Sporomusaceae</taxon>
        <taxon>Sporomusa</taxon>
    </lineage>
</organism>
<dbReference type="RefSeq" id="WP_144351215.1">
    <property type="nucleotide sequence ID" value="NZ_CP036259.1"/>
</dbReference>
<dbReference type="SUPFAM" id="SSF143968">
    <property type="entry name" value="UbiD C-terminal domain-like"/>
    <property type="match status" value="1"/>
</dbReference>
<dbReference type="InterPro" id="IPR002830">
    <property type="entry name" value="UbiD"/>
</dbReference>
<keyword evidence="4" id="KW-0456">Lyase</keyword>
<dbReference type="Pfam" id="PF20695">
    <property type="entry name" value="UbiD_N"/>
    <property type="match status" value="1"/>
</dbReference>
<dbReference type="GO" id="GO:0005737">
    <property type="term" value="C:cytoplasm"/>
    <property type="evidence" value="ECO:0007669"/>
    <property type="project" value="TreeGrafter"/>
</dbReference>
<dbReference type="Pfam" id="PF01977">
    <property type="entry name" value="UbiD"/>
    <property type="match status" value="1"/>
</dbReference>
<dbReference type="Gene3D" id="3.40.1670.10">
    <property type="entry name" value="UbiD C-terminal domain-like"/>
    <property type="match status" value="1"/>
</dbReference>
<accession>A0A517DWM6</accession>
<dbReference type="EC" id="4.1.1.-" evidence="4"/>
<reference evidence="4 5" key="1">
    <citation type="submission" date="2019-02" db="EMBL/GenBank/DDBJ databases">
        <title>Closed genome of Sporomusa termitida DSM 4440.</title>
        <authorList>
            <person name="Poehlein A."/>
            <person name="Daniel R."/>
        </authorList>
    </citation>
    <scope>NUCLEOTIDE SEQUENCE [LARGE SCALE GENOMIC DNA]</scope>
    <source>
        <strain evidence="4 5">DSM 4440</strain>
    </source>
</reference>
<dbReference type="AlphaFoldDB" id="A0A517DWM6"/>
<feature type="domain" description="3-octaprenyl-4-hydroxybenzoate carboxy-lyase-like N-terminal" evidence="2">
    <location>
        <begin position="22"/>
        <end position="101"/>
    </location>
</feature>
<evidence type="ECO:0000259" key="2">
    <source>
        <dbReference type="Pfam" id="PF20695"/>
    </source>
</evidence>
<proteinExistence type="predicted"/>
<dbReference type="GO" id="GO:0016831">
    <property type="term" value="F:carboxy-lyase activity"/>
    <property type="evidence" value="ECO:0007669"/>
    <property type="project" value="InterPro"/>
</dbReference>
<evidence type="ECO:0000313" key="5">
    <source>
        <dbReference type="Proteomes" id="UP000320776"/>
    </source>
</evidence>
<evidence type="ECO:0000313" key="4">
    <source>
        <dbReference type="EMBL" id="QDR81758.1"/>
    </source>
</evidence>